<keyword evidence="1" id="KW-1185">Reference proteome</keyword>
<reference evidence="2" key="2">
    <citation type="submission" date="2017-02" db="UniProtKB">
        <authorList>
            <consortium name="WormBaseParasite"/>
        </authorList>
    </citation>
    <scope>IDENTIFICATION</scope>
</reference>
<evidence type="ECO:0000313" key="1">
    <source>
        <dbReference type="Proteomes" id="UP000035642"/>
    </source>
</evidence>
<accession>A0A0K0D424</accession>
<evidence type="ECO:0000313" key="2">
    <source>
        <dbReference type="WBParaSite" id="ACAC_0000481901-mRNA-1"/>
    </source>
</evidence>
<dbReference type="Proteomes" id="UP000035642">
    <property type="component" value="Unassembled WGS sequence"/>
</dbReference>
<name>A0A0K0D424_ANGCA</name>
<sequence length="149" mass="16818">MCPSHQKNRLICCPISHVIMRHSFMRFISGFLELIQSASRVLRACVLDSCARIVTCTSKSSPLCLWVLCVPNGYLVYVCRLGVLSCGHRYDLMQSPSLPLGVEFLLPAEEKMMALIKKLQGADGKLTRERMWYQDDVIMSKTISTTNLC</sequence>
<protein>
    <submittedName>
        <fullName evidence="2">RING-type E3 ubiquitin transferase</fullName>
    </submittedName>
</protein>
<proteinExistence type="predicted"/>
<dbReference type="WBParaSite" id="ACAC_0000481901-mRNA-1">
    <property type="protein sequence ID" value="ACAC_0000481901-mRNA-1"/>
    <property type="gene ID" value="ACAC_0000481901"/>
</dbReference>
<dbReference type="AlphaFoldDB" id="A0A0K0D424"/>
<organism evidence="1 2">
    <name type="scientific">Angiostrongylus cantonensis</name>
    <name type="common">Rat lungworm</name>
    <dbReference type="NCBI Taxonomy" id="6313"/>
    <lineage>
        <taxon>Eukaryota</taxon>
        <taxon>Metazoa</taxon>
        <taxon>Ecdysozoa</taxon>
        <taxon>Nematoda</taxon>
        <taxon>Chromadorea</taxon>
        <taxon>Rhabditida</taxon>
        <taxon>Rhabditina</taxon>
        <taxon>Rhabditomorpha</taxon>
        <taxon>Strongyloidea</taxon>
        <taxon>Metastrongylidae</taxon>
        <taxon>Angiostrongylus</taxon>
    </lineage>
</organism>
<reference evidence="1" key="1">
    <citation type="submission" date="2012-09" db="EMBL/GenBank/DDBJ databases">
        <authorList>
            <person name="Martin A.A."/>
        </authorList>
    </citation>
    <scope>NUCLEOTIDE SEQUENCE</scope>
</reference>